<dbReference type="InterPro" id="IPR015637">
    <property type="entry name" value="MUG/TDG"/>
</dbReference>
<keyword evidence="6" id="KW-0156">Chromatin regulator</keyword>
<dbReference type="PANTHER" id="PTHR12159:SF9">
    <property type="entry name" value="G_T MISMATCH-SPECIFIC THYMINE DNA GLYCOSYLASE"/>
    <property type="match status" value="1"/>
</dbReference>
<evidence type="ECO:0000256" key="6">
    <source>
        <dbReference type="ARBA" id="ARBA00022853"/>
    </source>
</evidence>
<comment type="subcellular location">
    <subcellularLocation>
        <location evidence="1">Nucleus</location>
    </subcellularLocation>
</comment>
<feature type="domain" description="Uracil-DNA glycosylase-like" evidence="19">
    <location>
        <begin position="46"/>
        <end position="191"/>
    </location>
</feature>
<evidence type="ECO:0000256" key="16">
    <source>
        <dbReference type="ARBA" id="ARBA00071248"/>
    </source>
</evidence>
<feature type="compositionally biased region" description="Basic residues" evidence="18">
    <location>
        <begin position="287"/>
        <end position="297"/>
    </location>
</feature>
<keyword evidence="11" id="KW-0539">Nucleus</keyword>
<evidence type="ECO:0000256" key="8">
    <source>
        <dbReference type="ARBA" id="ARBA00023159"/>
    </source>
</evidence>
<name>A0AAJ6YLR9_9HYME</name>
<evidence type="ECO:0000256" key="4">
    <source>
        <dbReference type="ARBA" id="ARBA00022801"/>
    </source>
</evidence>
<evidence type="ECO:0000256" key="12">
    <source>
        <dbReference type="ARBA" id="ARBA00052915"/>
    </source>
</evidence>
<dbReference type="GO" id="GO:0005654">
    <property type="term" value="C:nucleoplasm"/>
    <property type="evidence" value="ECO:0007669"/>
    <property type="project" value="UniProtKB-ARBA"/>
</dbReference>
<dbReference type="RefSeq" id="XP_011500365.1">
    <property type="nucleotide sequence ID" value="XM_011502063.1"/>
</dbReference>
<evidence type="ECO:0000256" key="17">
    <source>
        <dbReference type="ARBA" id="ARBA00083221"/>
    </source>
</evidence>
<dbReference type="InterPro" id="IPR005122">
    <property type="entry name" value="Uracil-DNA_glycosylase-like"/>
</dbReference>
<dbReference type="GO" id="GO:0040029">
    <property type="term" value="P:epigenetic regulation of gene expression"/>
    <property type="evidence" value="ECO:0007669"/>
    <property type="project" value="UniProtKB-ARBA"/>
</dbReference>
<evidence type="ECO:0000256" key="9">
    <source>
        <dbReference type="ARBA" id="ARBA00023163"/>
    </source>
</evidence>
<protein>
    <recommendedName>
        <fullName evidence="16">G/T mismatch-specific thymine DNA glycosylase</fullName>
        <ecNumber evidence="15">3.2.2.29</ecNumber>
    </recommendedName>
    <alternativeName>
        <fullName evidence="17">Thymine-DNA glycosylase</fullName>
    </alternativeName>
</protein>
<keyword evidence="3" id="KW-0227">DNA damage</keyword>
<keyword evidence="8" id="KW-0010">Activator</keyword>
<keyword evidence="2" id="KW-1017">Isopeptide bond</keyword>
<comment type="catalytic activity">
    <reaction evidence="12">
        <text>Hydrolyzes mismatched double-stranded DNA and polynucleotides, releasing free thymine.</text>
        <dbReference type="EC" id="3.2.2.29"/>
    </reaction>
</comment>
<keyword evidence="4" id="KW-0378">Hydrolase</keyword>
<dbReference type="SUPFAM" id="SSF52141">
    <property type="entry name" value="Uracil-DNA glycosylase-like"/>
    <property type="match status" value="1"/>
</dbReference>
<keyword evidence="10" id="KW-0234">DNA repair</keyword>
<comment type="similarity">
    <text evidence="13">Belongs to the uracil-DNA glycosylase (UDG) superfamily. TDG/mug family.</text>
</comment>
<dbReference type="CDD" id="cd10028">
    <property type="entry name" value="UDG-F2_TDG_MUG"/>
    <property type="match status" value="1"/>
</dbReference>
<dbReference type="GeneID" id="105364184"/>
<feature type="compositionally biased region" description="Polar residues" evidence="18">
    <location>
        <begin position="275"/>
        <end position="286"/>
    </location>
</feature>
<organism evidence="20 21">
    <name type="scientific">Ceratosolen solmsi marchali</name>
    <dbReference type="NCBI Taxonomy" id="326594"/>
    <lineage>
        <taxon>Eukaryota</taxon>
        <taxon>Metazoa</taxon>
        <taxon>Ecdysozoa</taxon>
        <taxon>Arthropoda</taxon>
        <taxon>Hexapoda</taxon>
        <taxon>Insecta</taxon>
        <taxon>Pterygota</taxon>
        <taxon>Neoptera</taxon>
        <taxon>Endopterygota</taxon>
        <taxon>Hymenoptera</taxon>
        <taxon>Apocrita</taxon>
        <taxon>Proctotrupomorpha</taxon>
        <taxon>Chalcidoidea</taxon>
        <taxon>Agaonidae</taxon>
        <taxon>Agaoninae</taxon>
        <taxon>Ceratosolen</taxon>
    </lineage>
</organism>
<keyword evidence="20" id="KW-1185">Reference proteome</keyword>
<dbReference type="Pfam" id="PF03167">
    <property type="entry name" value="UDG"/>
    <property type="match status" value="1"/>
</dbReference>
<dbReference type="PANTHER" id="PTHR12159">
    <property type="entry name" value="G/T AND G/U MISMATCH-SPECIFIC DNA GLYCOSYLASE"/>
    <property type="match status" value="1"/>
</dbReference>
<sequence>MSLSLQNLTKRAVPVGIEKATKKINRFDGLSEEEVKKNTLKDILEVDLDLVFVGINPSLMAAHTGRYYAGPGNHFYKLLFESKLIPKAVTYEEDYKLLQYKIGLTNIVARATRSSADLSKSEIRKGAILVQEKLKHFRPKIAIFNGKCIYEEFVDKFDKSSFCFGLQPNRVGDTALWVVPSSSARCANFPRMQDKLHFYTSLKKYLAFLKGEIDEVNLNEFHFEGTCKQAVARTSIMWRRKVKQIENNETEKDSGISMSQSDYSQELSEDNYAQTLNNKPKQQNSLRRTKRQSRKAIKQSTAIALRSSKDKSQNIDFINLIKERLNNKNRNTSKCEKNDCN</sequence>
<evidence type="ECO:0000256" key="5">
    <source>
        <dbReference type="ARBA" id="ARBA00022843"/>
    </source>
</evidence>
<evidence type="ECO:0000313" key="20">
    <source>
        <dbReference type="Proteomes" id="UP000695007"/>
    </source>
</evidence>
<dbReference type="InterPro" id="IPR036895">
    <property type="entry name" value="Uracil-DNA_glycosylase-like_sf"/>
</dbReference>
<evidence type="ECO:0000259" key="19">
    <source>
        <dbReference type="Pfam" id="PF03167"/>
    </source>
</evidence>
<dbReference type="GO" id="GO:0032183">
    <property type="term" value="F:SUMO binding"/>
    <property type="evidence" value="ECO:0007669"/>
    <property type="project" value="UniProtKB-ARBA"/>
</dbReference>
<evidence type="ECO:0000256" key="10">
    <source>
        <dbReference type="ARBA" id="ARBA00023204"/>
    </source>
</evidence>
<reference evidence="21" key="1">
    <citation type="submission" date="2025-08" db="UniProtKB">
        <authorList>
            <consortium name="RefSeq"/>
        </authorList>
    </citation>
    <scope>IDENTIFICATION</scope>
</reference>
<dbReference type="Proteomes" id="UP000695007">
    <property type="component" value="Unplaced"/>
</dbReference>
<evidence type="ECO:0000256" key="11">
    <source>
        <dbReference type="ARBA" id="ARBA00023242"/>
    </source>
</evidence>
<evidence type="ECO:0000256" key="18">
    <source>
        <dbReference type="SAM" id="MobiDB-lite"/>
    </source>
</evidence>
<keyword evidence="7" id="KW-0805">Transcription regulation</keyword>
<evidence type="ECO:0000256" key="14">
    <source>
        <dbReference type="ARBA" id="ARBA00064519"/>
    </source>
</evidence>
<gene>
    <name evidence="21" type="primary">LOC105364184</name>
</gene>
<proteinExistence type="inferred from homology"/>
<evidence type="ECO:0000256" key="7">
    <source>
        <dbReference type="ARBA" id="ARBA00023015"/>
    </source>
</evidence>
<evidence type="ECO:0000313" key="21">
    <source>
        <dbReference type="RefSeq" id="XP_011500365.1"/>
    </source>
</evidence>
<dbReference type="AlphaFoldDB" id="A0AAJ6YLR9"/>
<accession>A0AAJ6YLR9</accession>
<keyword evidence="5" id="KW-0832">Ubl conjugation</keyword>
<feature type="region of interest" description="Disordered" evidence="18">
    <location>
        <begin position="275"/>
        <end position="302"/>
    </location>
</feature>
<dbReference type="KEGG" id="csol:105364184"/>
<dbReference type="GO" id="GO:0141016">
    <property type="term" value="F:G/T mismatch-specific thymine-DNA glycosylase activity"/>
    <property type="evidence" value="ECO:0007669"/>
    <property type="project" value="UniProtKB-EC"/>
</dbReference>
<keyword evidence="9" id="KW-0804">Transcription</keyword>
<evidence type="ECO:0000256" key="13">
    <source>
        <dbReference type="ARBA" id="ARBA00061261"/>
    </source>
</evidence>
<comment type="subunit">
    <text evidence="14">Homodimer. Interacts with AICDA and GADD45A.</text>
</comment>
<evidence type="ECO:0000256" key="2">
    <source>
        <dbReference type="ARBA" id="ARBA00022499"/>
    </source>
</evidence>
<dbReference type="GO" id="GO:0006285">
    <property type="term" value="P:base-excision repair, AP site formation"/>
    <property type="evidence" value="ECO:0007669"/>
    <property type="project" value="InterPro"/>
</dbReference>
<dbReference type="FunFam" id="3.40.470.10:FF:000002">
    <property type="entry name" value="G/T mismatch-specific thymine DNA glycosylase"/>
    <property type="match status" value="1"/>
</dbReference>
<evidence type="ECO:0000256" key="3">
    <source>
        <dbReference type="ARBA" id="ARBA00022763"/>
    </source>
</evidence>
<evidence type="ECO:0000256" key="15">
    <source>
        <dbReference type="ARBA" id="ARBA00066769"/>
    </source>
</evidence>
<dbReference type="EC" id="3.2.2.29" evidence="15"/>
<evidence type="ECO:0000256" key="1">
    <source>
        <dbReference type="ARBA" id="ARBA00004123"/>
    </source>
</evidence>
<dbReference type="GO" id="GO:0003677">
    <property type="term" value="F:DNA binding"/>
    <property type="evidence" value="ECO:0007669"/>
    <property type="project" value="UniProtKB-ARBA"/>
</dbReference>
<dbReference type="Gene3D" id="3.40.470.10">
    <property type="entry name" value="Uracil-DNA glycosylase-like domain"/>
    <property type="match status" value="1"/>
</dbReference>
<dbReference type="GO" id="GO:0004844">
    <property type="term" value="F:uracil DNA N-glycosylase activity"/>
    <property type="evidence" value="ECO:0007669"/>
    <property type="project" value="TreeGrafter"/>
</dbReference>